<accession>A0ABV8VYQ0</accession>
<reference evidence="2" key="1">
    <citation type="journal article" date="2019" name="Int. J. Syst. Evol. Microbiol.">
        <title>The Global Catalogue of Microorganisms (GCM) 10K type strain sequencing project: providing services to taxonomists for standard genome sequencing and annotation.</title>
        <authorList>
            <consortium name="The Broad Institute Genomics Platform"/>
            <consortium name="The Broad Institute Genome Sequencing Center for Infectious Disease"/>
            <person name="Wu L."/>
            <person name="Ma J."/>
        </authorList>
    </citation>
    <scope>NUCLEOTIDE SEQUENCE [LARGE SCALE GENOMIC DNA]</scope>
    <source>
        <strain evidence="2">KACC 14058</strain>
    </source>
</reference>
<name>A0ABV8VYQ0_9BACI</name>
<proteinExistence type="predicted"/>
<sequence>MRQMKIGSWIIEVDVNKTKEFYDNYHVIREDCNCDYCANYVLACEQFPPKMKELFRSLGIDPRKEGEVTEYTKNKDGTHLYSAFYHLVGRIIEGENDFVYGDGVEISFTEELDLVPEGFPKPTIQFEIQMKIPWVLK</sequence>
<evidence type="ECO:0000313" key="2">
    <source>
        <dbReference type="Proteomes" id="UP001595880"/>
    </source>
</evidence>
<dbReference type="Proteomes" id="UP001595880">
    <property type="component" value="Unassembled WGS sequence"/>
</dbReference>
<gene>
    <name evidence="1" type="ORF">ACFOZ1_14650</name>
</gene>
<comment type="caution">
    <text evidence="1">The sequence shown here is derived from an EMBL/GenBank/DDBJ whole genome shotgun (WGS) entry which is preliminary data.</text>
</comment>
<organism evidence="1 2">
    <name type="scientific">Gracilibacillus marinus</name>
    <dbReference type="NCBI Taxonomy" id="630535"/>
    <lineage>
        <taxon>Bacteria</taxon>
        <taxon>Bacillati</taxon>
        <taxon>Bacillota</taxon>
        <taxon>Bacilli</taxon>
        <taxon>Bacillales</taxon>
        <taxon>Bacillaceae</taxon>
        <taxon>Gracilibacillus</taxon>
    </lineage>
</organism>
<dbReference type="RefSeq" id="WP_390200494.1">
    <property type="nucleotide sequence ID" value="NZ_JBHSDV010000005.1"/>
</dbReference>
<dbReference type="EMBL" id="JBHSDV010000005">
    <property type="protein sequence ID" value="MFC4389040.1"/>
    <property type="molecule type" value="Genomic_DNA"/>
</dbReference>
<protein>
    <submittedName>
        <fullName evidence="1">Uncharacterized protein</fullName>
    </submittedName>
</protein>
<keyword evidence="2" id="KW-1185">Reference proteome</keyword>
<evidence type="ECO:0000313" key="1">
    <source>
        <dbReference type="EMBL" id="MFC4389040.1"/>
    </source>
</evidence>